<keyword evidence="6" id="KW-1185">Reference proteome</keyword>
<evidence type="ECO:0000256" key="3">
    <source>
        <dbReference type="ARBA" id="ARBA00012865"/>
    </source>
</evidence>
<dbReference type="InterPro" id="IPR045155">
    <property type="entry name" value="Beta-lactam_cat"/>
</dbReference>
<dbReference type="SUPFAM" id="SSF56601">
    <property type="entry name" value="beta-lactamase/transpeptidase-like"/>
    <property type="match status" value="1"/>
</dbReference>
<evidence type="ECO:0000256" key="1">
    <source>
        <dbReference type="ARBA" id="ARBA00001526"/>
    </source>
</evidence>
<accession>A0A1H7KN86</accession>
<protein>
    <recommendedName>
        <fullName evidence="3">beta-lactamase</fullName>
        <ecNumber evidence="3">3.5.2.6</ecNumber>
    </recommendedName>
</protein>
<name>A0A1H7KN86_OLID1</name>
<dbReference type="RefSeq" id="WP_093320911.1">
    <property type="nucleotide sequence ID" value="NZ_FOAF01000001.1"/>
</dbReference>
<dbReference type="InterPro" id="IPR000871">
    <property type="entry name" value="Beta-lactam_class-A"/>
</dbReference>
<evidence type="ECO:0000259" key="4">
    <source>
        <dbReference type="Pfam" id="PF13354"/>
    </source>
</evidence>
<sequence length="107" mass="11904">MQFYQGKILAKPTTEFLYETMVETVVGPNRIKGKLPENQEVAHRPGSSFTNDEGLTAAINDVGIVQLPNGKHFAIAVFVFNTTEKYEVGEDMIASIAKATWDYYTAK</sequence>
<gene>
    <name evidence="5" type="ORF">SAMN05661044_01413</name>
</gene>
<reference evidence="6" key="1">
    <citation type="submission" date="2016-10" db="EMBL/GenBank/DDBJ databases">
        <authorList>
            <person name="Varghese N."/>
            <person name="Submissions S."/>
        </authorList>
    </citation>
    <scope>NUCLEOTIDE SEQUENCE [LARGE SCALE GENOMIC DNA]</scope>
    <source>
        <strain evidence="6">DSM 18733</strain>
    </source>
</reference>
<dbReference type="STRING" id="407022.SAMN05661044_01413"/>
<comment type="catalytic activity">
    <reaction evidence="1">
        <text>a beta-lactam + H2O = a substituted beta-amino acid</text>
        <dbReference type="Rhea" id="RHEA:20401"/>
        <dbReference type="ChEBI" id="CHEBI:15377"/>
        <dbReference type="ChEBI" id="CHEBI:35627"/>
        <dbReference type="ChEBI" id="CHEBI:140347"/>
        <dbReference type="EC" id="3.5.2.6"/>
    </reaction>
</comment>
<dbReference type="PANTHER" id="PTHR35333">
    <property type="entry name" value="BETA-LACTAMASE"/>
    <property type="match status" value="1"/>
</dbReference>
<evidence type="ECO:0000313" key="6">
    <source>
        <dbReference type="Proteomes" id="UP000199421"/>
    </source>
</evidence>
<dbReference type="Pfam" id="PF13354">
    <property type="entry name" value="Beta-lactamase2"/>
    <property type="match status" value="1"/>
</dbReference>
<dbReference type="GO" id="GO:0008800">
    <property type="term" value="F:beta-lactamase activity"/>
    <property type="evidence" value="ECO:0007669"/>
    <property type="project" value="UniProtKB-EC"/>
</dbReference>
<dbReference type="PANTHER" id="PTHR35333:SF3">
    <property type="entry name" value="BETA-LACTAMASE-TYPE TRANSPEPTIDASE FOLD CONTAINING PROTEIN"/>
    <property type="match status" value="1"/>
</dbReference>
<dbReference type="GO" id="GO:0046677">
    <property type="term" value="P:response to antibiotic"/>
    <property type="evidence" value="ECO:0007669"/>
    <property type="project" value="InterPro"/>
</dbReference>
<evidence type="ECO:0000313" key="5">
    <source>
        <dbReference type="EMBL" id="SEK88323.1"/>
    </source>
</evidence>
<dbReference type="OrthoDB" id="9772863at2"/>
<dbReference type="AlphaFoldDB" id="A0A1H7KN86"/>
<proteinExistence type="inferred from homology"/>
<dbReference type="Gene3D" id="3.40.710.10">
    <property type="entry name" value="DD-peptidase/beta-lactamase superfamily"/>
    <property type="match status" value="1"/>
</dbReference>
<dbReference type="EC" id="3.5.2.6" evidence="3"/>
<dbReference type="EMBL" id="FOAF01000001">
    <property type="protein sequence ID" value="SEK88323.1"/>
    <property type="molecule type" value="Genomic_DNA"/>
</dbReference>
<dbReference type="InterPro" id="IPR012338">
    <property type="entry name" value="Beta-lactam/transpept-like"/>
</dbReference>
<comment type="similarity">
    <text evidence="2">Belongs to the class-A beta-lactamase family.</text>
</comment>
<dbReference type="Proteomes" id="UP000199421">
    <property type="component" value="Unassembled WGS sequence"/>
</dbReference>
<organism evidence="5 6">
    <name type="scientific">Olivibacter domesticus</name>
    <name type="common">Pseudosphingobacterium domesticum</name>
    <dbReference type="NCBI Taxonomy" id="407022"/>
    <lineage>
        <taxon>Bacteria</taxon>
        <taxon>Pseudomonadati</taxon>
        <taxon>Bacteroidota</taxon>
        <taxon>Sphingobacteriia</taxon>
        <taxon>Sphingobacteriales</taxon>
        <taxon>Sphingobacteriaceae</taxon>
        <taxon>Olivibacter</taxon>
    </lineage>
</organism>
<dbReference type="GO" id="GO:0030655">
    <property type="term" value="P:beta-lactam antibiotic catabolic process"/>
    <property type="evidence" value="ECO:0007669"/>
    <property type="project" value="InterPro"/>
</dbReference>
<feature type="domain" description="Beta-lactamase class A catalytic" evidence="4">
    <location>
        <begin position="4"/>
        <end position="79"/>
    </location>
</feature>
<evidence type="ECO:0000256" key="2">
    <source>
        <dbReference type="ARBA" id="ARBA00009009"/>
    </source>
</evidence>